<name>A0ABN1KK67_CLOSU</name>
<protein>
    <recommendedName>
        <fullName evidence="4">ATPase</fullName>
    </recommendedName>
</protein>
<comment type="caution">
    <text evidence="2">The sequence shown here is derived from an EMBL/GenBank/DDBJ whole genome shotgun (WGS) entry which is preliminary data.</text>
</comment>
<organism evidence="2 3">
    <name type="scientific">Clostridium subterminale</name>
    <dbReference type="NCBI Taxonomy" id="1550"/>
    <lineage>
        <taxon>Bacteria</taxon>
        <taxon>Bacillati</taxon>
        <taxon>Bacillota</taxon>
        <taxon>Clostridia</taxon>
        <taxon>Eubacteriales</taxon>
        <taxon>Clostridiaceae</taxon>
        <taxon>Clostridium</taxon>
    </lineage>
</organism>
<evidence type="ECO:0000313" key="3">
    <source>
        <dbReference type="Proteomes" id="UP001501047"/>
    </source>
</evidence>
<proteinExistence type="predicted"/>
<feature type="coiled-coil region" evidence="1">
    <location>
        <begin position="47"/>
        <end position="120"/>
    </location>
</feature>
<keyword evidence="1" id="KW-0175">Coiled coil</keyword>
<accession>A0ABN1KK67</accession>
<dbReference type="EMBL" id="BAAACI010000001">
    <property type="protein sequence ID" value="GAA0768870.1"/>
    <property type="molecule type" value="Genomic_DNA"/>
</dbReference>
<sequence length="183" mass="21118">MKVLELLDYLQQTIDMSPKNLVGKVSINKKEVLKTLNEMRKLLPDEFEEAKNLMNRKEIILDEARSEAKHIMEESRKRAQQEYENCDVLVAAKKEAEEILENANEEAKKIKGEANKQAKDLKFGVMNYADNTLSNLQKDIDIIGEESLKVIQNEMEEMLVKLYKEISSTTSKVRENIKELGND</sequence>
<dbReference type="Gene3D" id="1.20.5.2950">
    <property type="match status" value="1"/>
</dbReference>
<dbReference type="RefSeq" id="WP_343824141.1">
    <property type="nucleotide sequence ID" value="NZ_BAAACI010000001.1"/>
</dbReference>
<dbReference type="Proteomes" id="UP001501047">
    <property type="component" value="Unassembled WGS sequence"/>
</dbReference>
<reference evidence="2 3" key="1">
    <citation type="journal article" date="2019" name="Int. J. Syst. Evol. Microbiol.">
        <title>The Global Catalogue of Microorganisms (GCM) 10K type strain sequencing project: providing services to taxonomists for standard genome sequencing and annotation.</title>
        <authorList>
            <consortium name="The Broad Institute Genomics Platform"/>
            <consortium name="The Broad Institute Genome Sequencing Center for Infectious Disease"/>
            <person name="Wu L."/>
            <person name="Ma J."/>
        </authorList>
    </citation>
    <scope>NUCLEOTIDE SEQUENCE [LARGE SCALE GENOMIC DNA]</scope>
    <source>
        <strain evidence="2 3">JCM 1417</strain>
    </source>
</reference>
<evidence type="ECO:0008006" key="4">
    <source>
        <dbReference type="Google" id="ProtNLM"/>
    </source>
</evidence>
<evidence type="ECO:0000256" key="1">
    <source>
        <dbReference type="SAM" id="Coils"/>
    </source>
</evidence>
<evidence type="ECO:0000313" key="2">
    <source>
        <dbReference type="EMBL" id="GAA0768870.1"/>
    </source>
</evidence>
<gene>
    <name evidence="2" type="ORF">GCM10008908_09740</name>
</gene>
<dbReference type="CDD" id="cd06503">
    <property type="entry name" value="ATP-synt_Fo_b"/>
    <property type="match status" value="1"/>
</dbReference>
<keyword evidence="3" id="KW-1185">Reference proteome</keyword>